<dbReference type="Proteomes" id="UP001151760">
    <property type="component" value="Unassembled WGS sequence"/>
</dbReference>
<name>A0ABQ4XF16_9ASTR</name>
<accession>A0ABQ4XF16</accession>
<feature type="compositionally biased region" description="Polar residues" evidence="1">
    <location>
        <begin position="239"/>
        <end position="252"/>
    </location>
</feature>
<reference evidence="2" key="1">
    <citation type="journal article" date="2022" name="Int. J. Mol. Sci.">
        <title>Draft Genome of Tanacetum Coccineum: Genomic Comparison of Closely Related Tanacetum-Family Plants.</title>
        <authorList>
            <person name="Yamashiro T."/>
            <person name="Shiraishi A."/>
            <person name="Nakayama K."/>
            <person name="Satake H."/>
        </authorList>
    </citation>
    <scope>NUCLEOTIDE SEQUENCE</scope>
</reference>
<evidence type="ECO:0000313" key="2">
    <source>
        <dbReference type="EMBL" id="GJS63874.1"/>
    </source>
</evidence>
<keyword evidence="3" id="KW-1185">Reference proteome</keyword>
<comment type="caution">
    <text evidence="2">The sequence shown here is derived from an EMBL/GenBank/DDBJ whole genome shotgun (WGS) entry which is preliminary data.</text>
</comment>
<feature type="region of interest" description="Disordered" evidence="1">
    <location>
        <begin position="1"/>
        <end position="37"/>
    </location>
</feature>
<reference evidence="2" key="2">
    <citation type="submission" date="2022-01" db="EMBL/GenBank/DDBJ databases">
        <authorList>
            <person name="Yamashiro T."/>
            <person name="Shiraishi A."/>
            <person name="Satake H."/>
            <person name="Nakayama K."/>
        </authorList>
    </citation>
    <scope>NUCLEOTIDE SEQUENCE</scope>
</reference>
<feature type="compositionally biased region" description="Polar residues" evidence="1">
    <location>
        <begin position="22"/>
        <end position="37"/>
    </location>
</feature>
<gene>
    <name evidence="2" type="ORF">Tco_0678438</name>
</gene>
<proteinExistence type="predicted"/>
<evidence type="ECO:0000313" key="3">
    <source>
        <dbReference type="Proteomes" id="UP001151760"/>
    </source>
</evidence>
<evidence type="ECO:0008006" key="4">
    <source>
        <dbReference type="Google" id="ProtNLM"/>
    </source>
</evidence>
<protein>
    <recommendedName>
        <fullName evidence="4">DUF4283 domain-containing protein</fullName>
    </recommendedName>
</protein>
<feature type="compositionally biased region" description="Basic and acidic residues" evidence="1">
    <location>
        <begin position="1"/>
        <end position="10"/>
    </location>
</feature>
<feature type="region of interest" description="Disordered" evidence="1">
    <location>
        <begin position="235"/>
        <end position="258"/>
    </location>
</feature>
<dbReference type="EMBL" id="BQNB010009463">
    <property type="protein sequence ID" value="GJS63874.1"/>
    <property type="molecule type" value="Genomic_DNA"/>
</dbReference>
<sequence>MNRGFLDSKGRKNNHKKKTNIDIGTSSMLESDGTLNDATPRSKVVVSPYVVDDTVEKEKLSHVVTTTKSYPPLPMQVASLAGNALGKSLYANVTGKPSGKKLNFHTLFTPGGNGIYVVIPVESIRIISERFSNIVYGFFLGKRVAYPIVANYVRNTWGKYGLMRTLLKEDVSTIPVWVKLYSVPVTAFSEDGLSAIATKLGRSSYARAMIELRGDVELKDNIVAAMPNINKECPKNIGDGSTKNLNKTSQTPKGILAG</sequence>
<evidence type="ECO:0000256" key="1">
    <source>
        <dbReference type="SAM" id="MobiDB-lite"/>
    </source>
</evidence>
<organism evidence="2 3">
    <name type="scientific">Tanacetum coccineum</name>
    <dbReference type="NCBI Taxonomy" id="301880"/>
    <lineage>
        <taxon>Eukaryota</taxon>
        <taxon>Viridiplantae</taxon>
        <taxon>Streptophyta</taxon>
        <taxon>Embryophyta</taxon>
        <taxon>Tracheophyta</taxon>
        <taxon>Spermatophyta</taxon>
        <taxon>Magnoliopsida</taxon>
        <taxon>eudicotyledons</taxon>
        <taxon>Gunneridae</taxon>
        <taxon>Pentapetalae</taxon>
        <taxon>asterids</taxon>
        <taxon>campanulids</taxon>
        <taxon>Asterales</taxon>
        <taxon>Asteraceae</taxon>
        <taxon>Asteroideae</taxon>
        <taxon>Anthemideae</taxon>
        <taxon>Anthemidinae</taxon>
        <taxon>Tanacetum</taxon>
    </lineage>
</organism>